<sequence length="210" mass="23376">MPVTRLRRPPQGYRKLRPHPWLFRQGLVATLAFLVPTFGVLYFLTVPDGPWPVVVATQVVASVAIVLACRSYFRVGVWIDRRGIAERGLLGRTTTMQTADVGSIVLVRTFEGGGAETVPQLFVCDHDGNQVIRLRGQFWSESDMRIVCDELDVTVTELNESVTPRELLERYPGLLYWFERRPVLAAALFSAAVLVVGSLLYFGLAAIGIT</sequence>
<organism evidence="2 3">
    <name type="scientific">Conyzicola nivalis</name>
    <dbReference type="NCBI Taxonomy" id="1477021"/>
    <lineage>
        <taxon>Bacteria</taxon>
        <taxon>Bacillati</taxon>
        <taxon>Actinomycetota</taxon>
        <taxon>Actinomycetes</taxon>
        <taxon>Micrococcales</taxon>
        <taxon>Microbacteriaceae</taxon>
        <taxon>Conyzicola</taxon>
    </lineage>
</organism>
<keyword evidence="1" id="KW-1133">Transmembrane helix</keyword>
<keyword evidence="3" id="KW-1185">Reference proteome</keyword>
<feature type="transmembrane region" description="Helical" evidence="1">
    <location>
        <begin position="21"/>
        <end position="45"/>
    </location>
</feature>
<feature type="transmembrane region" description="Helical" evidence="1">
    <location>
        <begin position="51"/>
        <end position="73"/>
    </location>
</feature>
<keyword evidence="1" id="KW-0472">Membrane</keyword>
<evidence type="ECO:0000313" key="3">
    <source>
        <dbReference type="Proteomes" id="UP000606922"/>
    </source>
</evidence>
<accession>A0A916WJX7</accession>
<evidence type="ECO:0000256" key="1">
    <source>
        <dbReference type="SAM" id="Phobius"/>
    </source>
</evidence>
<dbReference type="AlphaFoldDB" id="A0A916WJX7"/>
<proteinExistence type="predicted"/>
<feature type="transmembrane region" description="Helical" evidence="1">
    <location>
        <begin position="183"/>
        <end position="209"/>
    </location>
</feature>
<evidence type="ECO:0008006" key="4">
    <source>
        <dbReference type="Google" id="ProtNLM"/>
    </source>
</evidence>
<evidence type="ECO:0000313" key="2">
    <source>
        <dbReference type="EMBL" id="GGB05038.1"/>
    </source>
</evidence>
<dbReference type="RefSeq" id="WP_229733211.1">
    <property type="nucleotide sequence ID" value="NZ_BMGB01000001.1"/>
</dbReference>
<gene>
    <name evidence="2" type="ORF">GCM10010979_19680</name>
</gene>
<reference evidence="2" key="1">
    <citation type="journal article" date="2014" name="Int. J. Syst. Evol. Microbiol.">
        <title>Complete genome sequence of Corynebacterium casei LMG S-19264T (=DSM 44701T), isolated from a smear-ripened cheese.</title>
        <authorList>
            <consortium name="US DOE Joint Genome Institute (JGI-PGF)"/>
            <person name="Walter F."/>
            <person name="Albersmeier A."/>
            <person name="Kalinowski J."/>
            <person name="Ruckert C."/>
        </authorList>
    </citation>
    <scope>NUCLEOTIDE SEQUENCE</scope>
    <source>
        <strain evidence="2">CGMCC 1.12813</strain>
    </source>
</reference>
<name>A0A916WJX7_9MICO</name>
<reference evidence="2" key="2">
    <citation type="submission" date="2020-09" db="EMBL/GenBank/DDBJ databases">
        <authorList>
            <person name="Sun Q."/>
            <person name="Zhou Y."/>
        </authorList>
    </citation>
    <scope>NUCLEOTIDE SEQUENCE</scope>
    <source>
        <strain evidence="2">CGMCC 1.12813</strain>
    </source>
</reference>
<dbReference type="EMBL" id="BMGB01000001">
    <property type="protein sequence ID" value="GGB05038.1"/>
    <property type="molecule type" value="Genomic_DNA"/>
</dbReference>
<dbReference type="Proteomes" id="UP000606922">
    <property type="component" value="Unassembled WGS sequence"/>
</dbReference>
<protein>
    <recommendedName>
        <fullName evidence="4">PH domain-containing protein</fullName>
    </recommendedName>
</protein>
<comment type="caution">
    <text evidence="2">The sequence shown here is derived from an EMBL/GenBank/DDBJ whole genome shotgun (WGS) entry which is preliminary data.</text>
</comment>
<keyword evidence="1" id="KW-0812">Transmembrane</keyword>